<reference evidence="13 14" key="1">
    <citation type="submission" date="2023-06" db="EMBL/GenBank/DDBJ databases">
        <title>Identification and characterization of horizontal gene transfer across gut microbiota members of farm animals based on homology search.</title>
        <authorList>
            <person name="Schwarzerova J."/>
            <person name="Nykrynova M."/>
            <person name="Jureckova K."/>
            <person name="Cejkova D."/>
            <person name="Rychlik I."/>
        </authorList>
    </citation>
    <scope>NUCLEOTIDE SEQUENCE [LARGE SCALE GENOMIC DNA]</scope>
    <source>
        <strain evidence="13 14">ET340</strain>
    </source>
</reference>
<proteinExistence type="predicted"/>
<comment type="subcellular location">
    <subcellularLocation>
        <location evidence="2">Membrane</location>
    </subcellularLocation>
</comment>
<comment type="caution">
    <text evidence="13">The sequence shown here is derived from an EMBL/GenBank/DDBJ whole genome shotgun (WGS) entry which is preliminary data.</text>
</comment>
<keyword evidence="10 11" id="KW-0472">Membrane</keyword>
<dbReference type="SUPFAM" id="SSF47384">
    <property type="entry name" value="Homodimeric domain of signal transducing histidine kinase"/>
    <property type="match status" value="1"/>
</dbReference>
<evidence type="ECO:0000256" key="5">
    <source>
        <dbReference type="ARBA" id="ARBA00022679"/>
    </source>
</evidence>
<keyword evidence="4" id="KW-0597">Phosphoprotein</keyword>
<evidence type="ECO:0000313" key="14">
    <source>
        <dbReference type="Proteomes" id="UP001529380"/>
    </source>
</evidence>
<dbReference type="PROSITE" id="PS51257">
    <property type="entry name" value="PROKAR_LIPOPROTEIN"/>
    <property type="match status" value="1"/>
</dbReference>
<keyword evidence="6 11" id="KW-0812">Transmembrane</keyword>
<evidence type="ECO:0000256" key="7">
    <source>
        <dbReference type="ARBA" id="ARBA00022777"/>
    </source>
</evidence>
<accession>A0ABT7URB5</accession>
<dbReference type="RefSeq" id="WP_289599953.1">
    <property type="nucleotide sequence ID" value="NZ_JAUDCL010000014.1"/>
</dbReference>
<dbReference type="InterPro" id="IPR036890">
    <property type="entry name" value="HATPase_C_sf"/>
</dbReference>
<keyword evidence="9" id="KW-0902">Two-component regulatory system</keyword>
<dbReference type="PANTHER" id="PTHR45436:SF5">
    <property type="entry name" value="SENSOR HISTIDINE KINASE TRCS"/>
    <property type="match status" value="1"/>
</dbReference>
<evidence type="ECO:0000313" key="13">
    <source>
        <dbReference type="EMBL" id="MDM8201433.1"/>
    </source>
</evidence>
<dbReference type="Pfam" id="PF00512">
    <property type="entry name" value="HisKA"/>
    <property type="match status" value="1"/>
</dbReference>
<dbReference type="InterPro" id="IPR003661">
    <property type="entry name" value="HisK_dim/P_dom"/>
</dbReference>
<dbReference type="Pfam" id="PF02518">
    <property type="entry name" value="HATPase_c"/>
    <property type="match status" value="1"/>
</dbReference>
<sequence>MLARLRRRLTLLAAALTGCVVLAVAVVSFLLCASLYTAQRQAAFEAAVAGLSSRWETENALDLNQTQNTAVQNGLCLYFEENGQPLVLSGLTERANMEPVWQALRQAGFDPELPPLFSQTETVELEHVKLSDGSVRLSACKQTTGEGWRMLIAWQPLHTERQTLCWAAAAFSLVAVAGIGLLAAICWCVAGRAIQPVRQAMDQQREFVRAAGHELRTPLGVLRAGLAVLPLEKESEIKRHIGLLDAEAARMGRLIDELLILSGGGMVRSSAPQLLEPDTLLLDLAEAWEPAAHSAGRRLQVVLPPQPLPPVQACREELCQILSIFLDNALRYAPEGTAVELYCAAQGRKICWEVRDHGPGIPDQVKEAVFQRFWRADASRSSREHFGLGLSVAQELAGRCGAQLGVSDTPGGGATFRVEVPRG</sequence>
<keyword evidence="8 11" id="KW-1133">Transmembrane helix</keyword>
<feature type="transmembrane region" description="Helical" evidence="11">
    <location>
        <begin position="166"/>
        <end position="190"/>
    </location>
</feature>
<name>A0ABT7URB5_9FIRM</name>
<keyword evidence="14" id="KW-1185">Reference proteome</keyword>
<dbReference type="InterPro" id="IPR050428">
    <property type="entry name" value="TCS_sensor_his_kinase"/>
</dbReference>
<dbReference type="PROSITE" id="PS50109">
    <property type="entry name" value="HIS_KIN"/>
    <property type="match status" value="1"/>
</dbReference>
<dbReference type="InterPro" id="IPR005467">
    <property type="entry name" value="His_kinase_dom"/>
</dbReference>
<evidence type="ECO:0000259" key="12">
    <source>
        <dbReference type="PROSITE" id="PS50109"/>
    </source>
</evidence>
<evidence type="ECO:0000256" key="3">
    <source>
        <dbReference type="ARBA" id="ARBA00012438"/>
    </source>
</evidence>
<evidence type="ECO:0000256" key="1">
    <source>
        <dbReference type="ARBA" id="ARBA00000085"/>
    </source>
</evidence>
<dbReference type="SMART" id="SM00387">
    <property type="entry name" value="HATPase_c"/>
    <property type="match status" value="1"/>
</dbReference>
<dbReference type="Proteomes" id="UP001529380">
    <property type="component" value="Unassembled WGS sequence"/>
</dbReference>
<dbReference type="EC" id="2.7.13.3" evidence="3"/>
<dbReference type="PANTHER" id="PTHR45436">
    <property type="entry name" value="SENSOR HISTIDINE KINASE YKOH"/>
    <property type="match status" value="1"/>
</dbReference>
<keyword evidence="7 13" id="KW-0418">Kinase</keyword>
<dbReference type="CDD" id="cd00075">
    <property type="entry name" value="HATPase"/>
    <property type="match status" value="1"/>
</dbReference>
<gene>
    <name evidence="13" type="ORF">QUW08_09035</name>
</gene>
<evidence type="ECO:0000256" key="6">
    <source>
        <dbReference type="ARBA" id="ARBA00022692"/>
    </source>
</evidence>
<feature type="domain" description="Histidine kinase" evidence="12">
    <location>
        <begin position="210"/>
        <end position="423"/>
    </location>
</feature>
<dbReference type="InterPro" id="IPR036097">
    <property type="entry name" value="HisK_dim/P_sf"/>
</dbReference>
<protein>
    <recommendedName>
        <fullName evidence="3">histidine kinase</fullName>
        <ecNumber evidence="3">2.7.13.3</ecNumber>
    </recommendedName>
</protein>
<evidence type="ECO:0000256" key="9">
    <source>
        <dbReference type="ARBA" id="ARBA00023012"/>
    </source>
</evidence>
<dbReference type="Gene3D" id="1.10.287.130">
    <property type="match status" value="1"/>
</dbReference>
<comment type="catalytic activity">
    <reaction evidence="1">
        <text>ATP + protein L-histidine = ADP + protein N-phospho-L-histidine.</text>
        <dbReference type="EC" id="2.7.13.3"/>
    </reaction>
</comment>
<dbReference type="InterPro" id="IPR003594">
    <property type="entry name" value="HATPase_dom"/>
</dbReference>
<evidence type="ECO:0000256" key="2">
    <source>
        <dbReference type="ARBA" id="ARBA00004370"/>
    </source>
</evidence>
<dbReference type="SUPFAM" id="SSF55874">
    <property type="entry name" value="ATPase domain of HSP90 chaperone/DNA topoisomerase II/histidine kinase"/>
    <property type="match status" value="1"/>
</dbReference>
<evidence type="ECO:0000256" key="8">
    <source>
        <dbReference type="ARBA" id="ARBA00022989"/>
    </source>
</evidence>
<dbReference type="CDD" id="cd00082">
    <property type="entry name" value="HisKA"/>
    <property type="match status" value="1"/>
</dbReference>
<dbReference type="PRINTS" id="PR00344">
    <property type="entry name" value="BCTRLSENSOR"/>
</dbReference>
<keyword evidence="5" id="KW-0808">Transferase</keyword>
<evidence type="ECO:0000256" key="4">
    <source>
        <dbReference type="ARBA" id="ARBA00022553"/>
    </source>
</evidence>
<organism evidence="13 14">
    <name type="scientific">Allofournierella massiliensis</name>
    <dbReference type="NCBI Taxonomy" id="1650663"/>
    <lineage>
        <taxon>Bacteria</taxon>
        <taxon>Bacillati</taxon>
        <taxon>Bacillota</taxon>
        <taxon>Clostridia</taxon>
        <taxon>Eubacteriales</taxon>
        <taxon>Oscillospiraceae</taxon>
        <taxon>Allofournierella</taxon>
    </lineage>
</organism>
<evidence type="ECO:0000256" key="11">
    <source>
        <dbReference type="SAM" id="Phobius"/>
    </source>
</evidence>
<dbReference type="InterPro" id="IPR004358">
    <property type="entry name" value="Sig_transdc_His_kin-like_C"/>
</dbReference>
<dbReference type="SMART" id="SM00388">
    <property type="entry name" value="HisKA"/>
    <property type="match status" value="1"/>
</dbReference>
<dbReference type="GO" id="GO:0016301">
    <property type="term" value="F:kinase activity"/>
    <property type="evidence" value="ECO:0007669"/>
    <property type="project" value="UniProtKB-KW"/>
</dbReference>
<evidence type="ECO:0000256" key="10">
    <source>
        <dbReference type="ARBA" id="ARBA00023136"/>
    </source>
</evidence>
<dbReference type="Gene3D" id="3.30.565.10">
    <property type="entry name" value="Histidine kinase-like ATPase, C-terminal domain"/>
    <property type="match status" value="1"/>
</dbReference>
<dbReference type="EMBL" id="JAUDCL010000014">
    <property type="protein sequence ID" value="MDM8201433.1"/>
    <property type="molecule type" value="Genomic_DNA"/>
</dbReference>